<organism evidence="2 3">
    <name type="scientific">Clostridium acetireducens DSM 10703</name>
    <dbReference type="NCBI Taxonomy" id="1121290"/>
    <lineage>
        <taxon>Bacteria</taxon>
        <taxon>Bacillati</taxon>
        <taxon>Bacillota</taxon>
        <taxon>Clostridia</taxon>
        <taxon>Eubacteriales</taxon>
        <taxon>Clostridiaceae</taxon>
        <taxon>Clostridium</taxon>
    </lineage>
</organism>
<feature type="domain" description="DDH" evidence="1">
    <location>
        <begin position="36"/>
        <end position="181"/>
    </location>
</feature>
<dbReference type="EMBL" id="LZFO01000032">
    <property type="protein sequence ID" value="OFI05246.1"/>
    <property type="molecule type" value="Genomic_DNA"/>
</dbReference>
<comment type="caution">
    <text evidence="2">The sequence shown here is derived from an EMBL/GenBank/DDBJ whole genome shotgun (WGS) entry which is preliminary data.</text>
</comment>
<accession>A0A1E8EX65</accession>
<dbReference type="PANTHER" id="PTHR30255:SF2">
    <property type="entry name" value="SINGLE-STRANDED-DNA-SPECIFIC EXONUCLEASE RECJ"/>
    <property type="match status" value="1"/>
</dbReference>
<dbReference type="OrthoDB" id="1925987at2"/>
<dbReference type="InterPro" id="IPR001667">
    <property type="entry name" value="DDH_dom"/>
</dbReference>
<dbReference type="PATRIC" id="fig|1121290.3.peg.1883"/>
<reference evidence="2 3" key="1">
    <citation type="submission" date="2016-06" db="EMBL/GenBank/DDBJ databases">
        <title>Genome sequence of Clostridium acetireducens DSM 10703.</title>
        <authorList>
            <person name="Poehlein A."/>
            <person name="Fluechter S."/>
            <person name="Duerre P."/>
            <person name="Daniel R."/>
        </authorList>
    </citation>
    <scope>NUCLEOTIDE SEQUENCE [LARGE SCALE GENOMIC DNA]</scope>
    <source>
        <strain evidence="2 3">DSM 10703</strain>
    </source>
</reference>
<evidence type="ECO:0000313" key="3">
    <source>
        <dbReference type="Proteomes" id="UP000175744"/>
    </source>
</evidence>
<keyword evidence="2" id="KW-0269">Exonuclease</keyword>
<dbReference type="STRING" id="1121290.CLAOCE_18640"/>
<dbReference type="EC" id="3.1.-.-" evidence="2"/>
<keyword evidence="2" id="KW-0540">Nuclease</keyword>
<proteinExistence type="predicted"/>
<dbReference type="GO" id="GO:0004527">
    <property type="term" value="F:exonuclease activity"/>
    <property type="evidence" value="ECO:0007669"/>
    <property type="project" value="UniProtKB-KW"/>
</dbReference>
<dbReference type="Pfam" id="PF01368">
    <property type="entry name" value="DHH"/>
    <property type="match status" value="1"/>
</dbReference>
<dbReference type="AlphaFoldDB" id="A0A1E8EX65"/>
<gene>
    <name evidence="2" type="primary">recJ_2</name>
    <name evidence="2" type="ORF">CLOACE_18640</name>
</gene>
<keyword evidence="3" id="KW-1185">Reference proteome</keyword>
<protein>
    <submittedName>
        <fullName evidence="2">Single-stranded-DNA-specific exonuclease RecJ</fullName>
        <ecNumber evidence="2">3.1.-.-</ecNumber>
    </submittedName>
</protein>
<dbReference type="InterPro" id="IPR051673">
    <property type="entry name" value="SSDNA_exonuclease_RecJ"/>
</dbReference>
<evidence type="ECO:0000259" key="1">
    <source>
        <dbReference type="Pfam" id="PF01368"/>
    </source>
</evidence>
<name>A0A1E8EX65_9CLOT</name>
<dbReference type="RefSeq" id="WP_070110831.1">
    <property type="nucleotide sequence ID" value="NZ_LZFO01000032.1"/>
</dbReference>
<dbReference type="Gene3D" id="3.90.1640.30">
    <property type="match status" value="1"/>
</dbReference>
<dbReference type="InterPro" id="IPR038763">
    <property type="entry name" value="DHH_sf"/>
</dbReference>
<dbReference type="Proteomes" id="UP000175744">
    <property type="component" value="Unassembled WGS sequence"/>
</dbReference>
<dbReference type="PANTHER" id="PTHR30255">
    <property type="entry name" value="SINGLE-STRANDED-DNA-SPECIFIC EXONUCLEASE RECJ"/>
    <property type="match status" value="1"/>
</dbReference>
<keyword evidence="2" id="KW-0378">Hydrolase</keyword>
<dbReference type="SUPFAM" id="SSF64182">
    <property type="entry name" value="DHH phosphoesterases"/>
    <property type="match status" value="1"/>
</dbReference>
<sequence length="281" mass="32065">MEMLSRVMEFYYNPFLLSDMEKALHRIVAAVNKREKIVIYGHHDLDSITAISLLLLVLNYVKADVEYFIPDDEKKGLNEDVVENHIKFLGASLIITVGCGTSFSSEVELCKKFGIDLIITDYHKSNSLPSTIIVNPNKIKCTYPCKDLCGVGVVYKLVQALSVYYNMKYVNKYLDLVMLGTIFKSSKIVNENKSIVDMGIQQLKNTNNYGLKALIKVYKVMNINRESINKLIFDITPALNVTKYINNAKIAVELFTTSDNDRAEQIAKYFKNQTRVMHIYL</sequence>
<evidence type="ECO:0000313" key="2">
    <source>
        <dbReference type="EMBL" id="OFI05246.1"/>
    </source>
</evidence>